<dbReference type="InterPro" id="IPR009071">
    <property type="entry name" value="HMG_box_dom"/>
</dbReference>
<proteinExistence type="predicted"/>
<dbReference type="AlphaFoldDB" id="A0A170Y569"/>
<dbReference type="GO" id="GO:0006357">
    <property type="term" value="P:regulation of transcription by RNA polymerase II"/>
    <property type="evidence" value="ECO:0007669"/>
    <property type="project" value="TreeGrafter"/>
</dbReference>
<feature type="DNA-binding region" description="HMG box" evidence="2">
    <location>
        <begin position="54"/>
        <end position="122"/>
    </location>
</feature>
<dbReference type="GO" id="GO:0003677">
    <property type="term" value="F:DNA binding"/>
    <property type="evidence" value="ECO:0007669"/>
    <property type="project" value="UniProtKB-UniRule"/>
</dbReference>
<dbReference type="EMBL" id="GEMB01003654">
    <property type="protein sequence ID" value="JAR99564.1"/>
    <property type="molecule type" value="Transcribed_RNA"/>
</dbReference>
<organism evidence="5">
    <name type="scientific">Triatoma infestans</name>
    <name type="common">Assassin bug</name>
    <dbReference type="NCBI Taxonomy" id="30076"/>
    <lineage>
        <taxon>Eukaryota</taxon>
        <taxon>Metazoa</taxon>
        <taxon>Ecdysozoa</taxon>
        <taxon>Arthropoda</taxon>
        <taxon>Hexapoda</taxon>
        <taxon>Insecta</taxon>
        <taxon>Pterygota</taxon>
        <taxon>Neoptera</taxon>
        <taxon>Paraneoptera</taxon>
        <taxon>Hemiptera</taxon>
        <taxon>Heteroptera</taxon>
        <taxon>Panheteroptera</taxon>
        <taxon>Cimicomorpha</taxon>
        <taxon>Reduviidae</taxon>
        <taxon>Triatominae</taxon>
        <taxon>Triatoma</taxon>
    </lineage>
</organism>
<dbReference type="Gene3D" id="1.10.30.10">
    <property type="entry name" value="High mobility group box domain"/>
    <property type="match status" value="2"/>
</dbReference>
<evidence type="ECO:0000259" key="4">
    <source>
        <dbReference type="PROSITE" id="PS50118"/>
    </source>
</evidence>
<feature type="domain" description="HMG box" evidence="4">
    <location>
        <begin position="54"/>
        <end position="122"/>
    </location>
</feature>
<dbReference type="CDD" id="cd22012">
    <property type="entry name" value="HMG-box_ABF2_IXR1-like_rpt2"/>
    <property type="match status" value="1"/>
</dbReference>
<keyword evidence="3" id="KW-0175">Coiled coil</keyword>
<reference evidence="5" key="1">
    <citation type="submission" date="2016-04" db="EMBL/GenBank/DDBJ databases">
        <authorList>
            <person name="Calderon-Fernandez G.M.Sr."/>
        </authorList>
    </citation>
    <scope>NUCLEOTIDE SEQUENCE</scope>
    <source>
        <strain evidence="5">Int1</strain>
        <tissue evidence="5">Integument</tissue>
    </source>
</reference>
<dbReference type="PANTHER" id="PTHR48112">
    <property type="entry name" value="HIGH MOBILITY GROUP PROTEIN DSP1"/>
    <property type="match status" value="1"/>
</dbReference>
<keyword evidence="2" id="KW-0539">Nucleus</keyword>
<protein>
    <submittedName>
        <fullName evidence="5">Transcription factor mitochondrial</fullName>
    </submittedName>
</protein>
<accession>A0A170Y569</accession>
<dbReference type="SMART" id="SM00398">
    <property type="entry name" value="HMG"/>
    <property type="match status" value="2"/>
</dbReference>
<dbReference type="InterPro" id="IPR050342">
    <property type="entry name" value="HMGB"/>
</dbReference>
<keyword evidence="1 2" id="KW-0238">DNA-binding</keyword>
<feature type="coiled-coil region" evidence="3">
    <location>
        <begin position="104"/>
        <end position="155"/>
    </location>
</feature>
<sequence length="238" mass="28368">KTKFVNLIKIMAVLQSTILKFSTYCRCTSIARFTTSTYCNKQSLEEKLGLTPRPKKPTTPFFRFIANIRPEVLQQQPNMKPTELAKIAAERWKKIDESTKEDLKKQYEKDLLKYQIERKEYEQNLTPSDRDLITLEKENRKLRKEKDKLKKRKEELGRPKKPAPPFVLFMKSQITDRGNSSYKEWFANIAKTWNSLSEEKKTPYLERHKREMEEYKRNLGKWEKDMVRQGFGSLVNPH</sequence>
<feature type="non-terminal residue" evidence="5">
    <location>
        <position position="1"/>
    </location>
</feature>
<name>A0A170Y569_TRIIF</name>
<evidence type="ECO:0000256" key="2">
    <source>
        <dbReference type="PROSITE-ProRule" id="PRU00267"/>
    </source>
</evidence>
<evidence type="ECO:0000313" key="5">
    <source>
        <dbReference type="EMBL" id="JAR99564.1"/>
    </source>
</evidence>
<reference evidence="5" key="2">
    <citation type="journal article" date="2017" name="J. Med. Entomol.">
        <title>Transcriptome Analysis of the Triatoma infestans (Hemiptera: Reduviidae) Integument.</title>
        <authorList>
            <person name="Calderon-Fernandez G.M."/>
            <person name="Moriconi D.E."/>
            <person name="Dulbecco A.B."/>
            <person name="Juarez M.P."/>
        </authorList>
    </citation>
    <scope>NUCLEOTIDE SEQUENCE</scope>
    <source>
        <strain evidence="5">Int1</strain>
        <tissue evidence="5">Integument</tissue>
    </source>
</reference>
<feature type="DNA-binding region" description="HMG box" evidence="2">
    <location>
        <begin position="159"/>
        <end position="223"/>
    </location>
</feature>
<dbReference type="PROSITE" id="PS50118">
    <property type="entry name" value="HMG_BOX_2"/>
    <property type="match status" value="2"/>
</dbReference>
<dbReference type="PANTHER" id="PTHR48112:SF22">
    <property type="entry name" value="MITOCHONDRIAL TRANSCRIPTION FACTOR A, ISOFORM B"/>
    <property type="match status" value="1"/>
</dbReference>
<evidence type="ECO:0000256" key="1">
    <source>
        <dbReference type="ARBA" id="ARBA00023125"/>
    </source>
</evidence>
<dbReference type="GO" id="GO:0005634">
    <property type="term" value="C:nucleus"/>
    <property type="evidence" value="ECO:0007669"/>
    <property type="project" value="UniProtKB-UniRule"/>
</dbReference>
<feature type="domain" description="HMG box" evidence="4">
    <location>
        <begin position="159"/>
        <end position="223"/>
    </location>
</feature>
<dbReference type="InterPro" id="IPR036910">
    <property type="entry name" value="HMG_box_dom_sf"/>
</dbReference>
<evidence type="ECO:0000256" key="3">
    <source>
        <dbReference type="SAM" id="Coils"/>
    </source>
</evidence>
<dbReference type="SUPFAM" id="SSF47095">
    <property type="entry name" value="HMG-box"/>
    <property type="match status" value="2"/>
</dbReference>
<dbReference type="Pfam" id="PF00505">
    <property type="entry name" value="HMG_box"/>
    <property type="match status" value="1"/>
</dbReference>